<protein>
    <recommendedName>
        <fullName evidence="2">Menorin-like domain-containing protein</fullName>
    </recommendedName>
</protein>
<dbReference type="RefSeq" id="XP_007509960.1">
    <property type="nucleotide sequence ID" value="XM_007509898.1"/>
</dbReference>
<accession>K8F2N2</accession>
<dbReference type="GeneID" id="19012522"/>
<proteinExistence type="inferred from homology"/>
<keyword evidence="4" id="KW-1185">Reference proteome</keyword>
<comment type="similarity">
    <text evidence="1">Belongs to the menorin family.</text>
</comment>
<evidence type="ECO:0000256" key="1">
    <source>
        <dbReference type="ARBA" id="ARBA00044953"/>
    </source>
</evidence>
<sequence length="528" mass="58714">MTTQTTQKTMISSTDLEQKATQQDDLYVALKKQIWSERYQTFKSSFACKMMLFFSIASLLLLSGKESVASVKTRKGLAGGLSLPFTRVEIDDGQTQWTTERMCRHFSVENPSEITIAFRINGEVMLREAMQLEGVNVINVDVAYSEITVSNKIGNRKIGHQKIGKDKTYAVPVVSHSAYRSSSFTFDDFLATFVKLNANLGKGLMVTFRDPRAVVPTLSLLSEEYKYERIKGPLIVGGEVLPGPGGFRPQMGSVLRVSPYEVNLREADVRDPPIPSAKVTYGRNEQTGQIEKQGEDRYDNLLVPFHPSAFVDKVKTFVPGAILSIGWSAHGGCVDKENIGASRTDLDGLDAIDEDLTRLTKGMKKIDLSAALYDYNVNEKALEYEPQRTLTDAMVDDAFELVKYWKGDVIFDVPGCIIGGDIRARFDGSEPPHKRLVRKKLGYGVMIHGVVDGNLRNVLKNREFKFSLDPSNTFSGDAMDERGNPIVQGLLAKGGPPKFREGQVLGKYTGKTWGTYAKNTDWKTNGWP</sequence>
<dbReference type="OrthoDB" id="413402at2759"/>
<name>K8F2N2_9CHLO</name>
<dbReference type="AlphaFoldDB" id="K8F2N2"/>
<evidence type="ECO:0000313" key="4">
    <source>
        <dbReference type="Proteomes" id="UP000198341"/>
    </source>
</evidence>
<feature type="domain" description="Menorin-like" evidence="2">
    <location>
        <begin position="158"/>
        <end position="246"/>
    </location>
</feature>
<gene>
    <name evidence="3" type="ordered locus">Bathy12g03130</name>
</gene>
<dbReference type="Pfam" id="PF10223">
    <property type="entry name" value="Menorin_N"/>
    <property type="match status" value="1"/>
</dbReference>
<organism evidence="3 4">
    <name type="scientific">Bathycoccus prasinos</name>
    <dbReference type="NCBI Taxonomy" id="41875"/>
    <lineage>
        <taxon>Eukaryota</taxon>
        <taxon>Viridiplantae</taxon>
        <taxon>Chlorophyta</taxon>
        <taxon>Mamiellophyceae</taxon>
        <taxon>Mamiellales</taxon>
        <taxon>Bathycoccaceae</taxon>
        <taxon>Bathycoccus</taxon>
    </lineage>
</organism>
<dbReference type="KEGG" id="bpg:Bathy12g03130"/>
<reference evidence="3 4" key="1">
    <citation type="submission" date="2011-10" db="EMBL/GenBank/DDBJ databases">
        <authorList>
            <person name="Genoscope - CEA"/>
        </authorList>
    </citation>
    <scope>NUCLEOTIDE SEQUENCE [LARGE SCALE GENOMIC DNA]</scope>
    <source>
        <strain evidence="3 4">RCC 1105</strain>
    </source>
</reference>
<dbReference type="EMBL" id="FO082267">
    <property type="protein sequence ID" value="CCO19075.1"/>
    <property type="molecule type" value="Genomic_DNA"/>
</dbReference>
<dbReference type="Proteomes" id="UP000198341">
    <property type="component" value="Chromosome 12"/>
</dbReference>
<evidence type="ECO:0000259" key="2">
    <source>
        <dbReference type="Pfam" id="PF10223"/>
    </source>
</evidence>
<dbReference type="InterPro" id="IPR019356">
    <property type="entry name" value="Menorin_dom"/>
</dbReference>
<evidence type="ECO:0000313" key="3">
    <source>
        <dbReference type="EMBL" id="CCO19075.1"/>
    </source>
</evidence>